<feature type="transmembrane region" description="Helical" evidence="5">
    <location>
        <begin position="143"/>
        <end position="165"/>
    </location>
</feature>
<dbReference type="InterPro" id="IPR018499">
    <property type="entry name" value="Tetraspanin/Peripherin"/>
</dbReference>
<feature type="transmembrane region" description="Helical" evidence="5">
    <location>
        <begin position="309"/>
        <end position="330"/>
    </location>
</feature>
<protein>
    <submittedName>
        <fullName evidence="6">Tetraspanin Tsp2 family</fullName>
    </submittedName>
</protein>
<accession>A0A9P5Z3L6</accession>
<comment type="caution">
    <text evidence="6">The sequence shown here is derived from an EMBL/GenBank/DDBJ whole genome shotgun (WGS) entry which is preliminary data.</text>
</comment>
<evidence type="ECO:0000313" key="7">
    <source>
        <dbReference type="Proteomes" id="UP000807469"/>
    </source>
</evidence>
<keyword evidence="3 5" id="KW-1133">Transmembrane helix</keyword>
<evidence type="ECO:0000256" key="3">
    <source>
        <dbReference type="ARBA" id="ARBA00022989"/>
    </source>
</evidence>
<evidence type="ECO:0000313" key="6">
    <source>
        <dbReference type="EMBL" id="KAF9479655.1"/>
    </source>
</evidence>
<dbReference type="Pfam" id="PF00335">
    <property type="entry name" value="Tetraspanin"/>
    <property type="match status" value="1"/>
</dbReference>
<dbReference type="AlphaFoldDB" id="A0A9P5Z3L6"/>
<dbReference type="Proteomes" id="UP000807469">
    <property type="component" value="Unassembled WGS sequence"/>
</dbReference>
<dbReference type="GO" id="GO:0016020">
    <property type="term" value="C:membrane"/>
    <property type="evidence" value="ECO:0007669"/>
    <property type="project" value="UniProtKB-SubCell"/>
</dbReference>
<name>A0A9P5Z3L6_9AGAR</name>
<gene>
    <name evidence="6" type="ORF">BDN70DRAFT_906181</name>
</gene>
<sequence length="418" mass="45907">MDNSSPRSSRRASIAGSAYSAAGSTRHILADMNNNNPSDYDGLLNPPNAPFAGANSLGYRGSRDNLSLSSAVSSTNNLSLSVNYLPTKFSVSPVAPMGAGARSRKKRPLDAMNIPKRGGGQDAFKSGEARMSGKRLRWNKFKWILFATNTCLTIYSLGALVVVLLTWFDVFPHSDVVRIANRPELILSTIAACIGLLTCVIGWAGILLNNRSFLATYTLFTWITFAFLVVPGYITYRRRRLNLEGKINSQWSRTFNASDRLLVQDELKCCGYFSPFVEATISQTCYARSILPGCKLPYLTFQRLVLQRWYTGVFALVPAQLAVMIAGLLCSNHITYRFGKGMMPEAYRLNMGTMAVIMENYANQLAEQYGSEVAADILKRSQSNLNLASAGGNTYGNTGQTHAPMSPFHAKYDSLGAR</sequence>
<reference evidence="6" key="1">
    <citation type="submission" date="2020-11" db="EMBL/GenBank/DDBJ databases">
        <authorList>
            <consortium name="DOE Joint Genome Institute"/>
            <person name="Ahrendt S."/>
            <person name="Riley R."/>
            <person name="Andreopoulos W."/>
            <person name="Labutti K."/>
            <person name="Pangilinan J."/>
            <person name="Ruiz-Duenas F.J."/>
            <person name="Barrasa J.M."/>
            <person name="Sanchez-Garcia M."/>
            <person name="Camarero S."/>
            <person name="Miyauchi S."/>
            <person name="Serrano A."/>
            <person name="Linde D."/>
            <person name="Babiker R."/>
            <person name="Drula E."/>
            <person name="Ayuso-Fernandez I."/>
            <person name="Pacheco R."/>
            <person name="Padilla G."/>
            <person name="Ferreira P."/>
            <person name="Barriuso J."/>
            <person name="Kellner H."/>
            <person name="Castanera R."/>
            <person name="Alfaro M."/>
            <person name="Ramirez L."/>
            <person name="Pisabarro A.G."/>
            <person name="Kuo A."/>
            <person name="Tritt A."/>
            <person name="Lipzen A."/>
            <person name="He G."/>
            <person name="Yan M."/>
            <person name="Ng V."/>
            <person name="Cullen D."/>
            <person name="Martin F."/>
            <person name="Rosso M.-N."/>
            <person name="Henrissat B."/>
            <person name="Hibbett D."/>
            <person name="Martinez A.T."/>
            <person name="Grigoriev I.V."/>
        </authorList>
    </citation>
    <scope>NUCLEOTIDE SEQUENCE</scope>
    <source>
        <strain evidence="6">CIRM-BRFM 674</strain>
    </source>
</reference>
<evidence type="ECO:0000256" key="5">
    <source>
        <dbReference type="SAM" id="Phobius"/>
    </source>
</evidence>
<organism evidence="6 7">
    <name type="scientific">Pholiota conissans</name>
    <dbReference type="NCBI Taxonomy" id="109636"/>
    <lineage>
        <taxon>Eukaryota</taxon>
        <taxon>Fungi</taxon>
        <taxon>Dikarya</taxon>
        <taxon>Basidiomycota</taxon>
        <taxon>Agaricomycotina</taxon>
        <taxon>Agaricomycetes</taxon>
        <taxon>Agaricomycetidae</taxon>
        <taxon>Agaricales</taxon>
        <taxon>Agaricineae</taxon>
        <taxon>Strophariaceae</taxon>
        <taxon>Pholiota</taxon>
    </lineage>
</organism>
<keyword evidence="7" id="KW-1185">Reference proteome</keyword>
<evidence type="ECO:0000256" key="2">
    <source>
        <dbReference type="ARBA" id="ARBA00022692"/>
    </source>
</evidence>
<keyword evidence="4 5" id="KW-0472">Membrane</keyword>
<keyword evidence="2 5" id="KW-0812">Transmembrane</keyword>
<feature type="transmembrane region" description="Helical" evidence="5">
    <location>
        <begin position="185"/>
        <end position="207"/>
    </location>
</feature>
<evidence type="ECO:0000256" key="4">
    <source>
        <dbReference type="ARBA" id="ARBA00023136"/>
    </source>
</evidence>
<comment type="subcellular location">
    <subcellularLocation>
        <location evidence="1">Membrane</location>
        <topology evidence="1">Multi-pass membrane protein</topology>
    </subcellularLocation>
</comment>
<dbReference type="EMBL" id="MU155208">
    <property type="protein sequence ID" value="KAF9479655.1"/>
    <property type="molecule type" value="Genomic_DNA"/>
</dbReference>
<evidence type="ECO:0000256" key="1">
    <source>
        <dbReference type="ARBA" id="ARBA00004141"/>
    </source>
</evidence>
<feature type="transmembrane region" description="Helical" evidence="5">
    <location>
        <begin position="214"/>
        <end position="234"/>
    </location>
</feature>
<proteinExistence type="predicted"/>
<dbReference type="OrthoDB" id="2156690at2759"/>